<accession>A0AAU7DGP7</accession>
<protein>
    <submittedName>
        <fullName evidence="1">Uncharacterized protein</fullName>
    </submittedName>
</protein>
<dbReference type="EMBL" id="CP121196">
    <property type="protein sequence ID" value="XBH17227.1"/>
    <property type="molecule type" value="Genomic_DNA"/>
</dbReference>
<sequence length="56" mass="6291">MHWWSRAGDYQGTHTADARNVRVIVFEKALATLDTAHQPALLLTYRDRQGHTATAA</sequence>
<name>A0AAU7DGP7_9BACT</name>
<gene>
    <name evidence="1" type="ORF">P8935_22000</name>
</gene>
<reference evidence="1" key="1">
    <citation type="submission" date="2023-03" db="EMBL/GenBank/DDBJ databases">
        <title>Edaphobacter sp.</title>
        <authorList>
            <person name="Huber K.J."/>
            <person name="Papendorf J."/>
            <person name="Pilke C."/>
            <person name="Bunk B."/>
            <person name="Sproeer C."/>
            <person name="Pester M."/>
        </authorList>
    </citation>
    <scope>NUCLEOTIDE SEQUENCE</scope>
    <source>
        <strain evidence="1">DSM 110680</strain>
    </source>
</reference>
<dbReference type="RefSeq" id="WP_348262458.1">
    <property type="nucleotide sequence ID" value="NZ_CP121196.1"/>
</dbReference>
<proteinExistence type="predicted"/>
<organism evidence="1">
    <name type="scientific">Telmatobacter sp. DSM 110680</name>
    <dbReference type="NCBI Taxonomy" id="3036704"/>
    <lineage>
        <taxon>Bacteria</taxon>
        <taxon>Pseudomonadati</taxon>
        <taxon>Acidobacteriota</taxon>
        <taxon>Terriglobia</taxon>
        <taxon>Terriglobales</taxon>
        <taxon>Acidobacteriaceae</taxon>
        <taxon>Telmatobacter</taxon>
    </lineage>
</organism>
<dbReference type="AlphaFoldDB" id="A0AAU7DGP7"/>
<evidence type="ECO:0000313" key="1">
    <source>
        <dbReference type="EMBL" id="XBH17227.1"/>
    </source>
</evidence>